<feature type="compositionally biased region" description="Polar residues" evidence="5">
    <location>
        <begin position="184"/>
        <end position="202"/>
    </location>
</feature>
<dbReference type="Proteomes" id="UP001549921">
    <property type="component" value="Unassembled WGS sequence"/>
</dbReference>
<gene>
    <name evidence="7" type="ORF">ABMA28_000189</name>
</gene>
<evidence type="ECO:0000259" key="6">
    <source>
        <dbReference type="Pfam" id="PF25877"/>
    </source>
</evidence>
<dbReference type="AlphaFoldDB" id="A0ABD0TRG8"/>
<dbReference type="SMART" id="SM00248">
    <property type="entry name" value="ANK"/>
    <property type="match status" value="2"/>
</dbReference>
<evidence type="ECO:0000256" key="3">
    <source>
        <dbReference type="ARBA" id="ARBA00038122"/>
    </source>
</evidence>
<dbReference type="PANTHER" id="PTHR14491:SF7">
    <property type="entry name" value="SOSONDOWAH, ISOFORM G"/>
    <property type="match status" value="1"/>
</dbReference>
<comment type="caution">
    <text evidence="7">The sequence shown here is derived from an EMBL/GenBank/DDBJ whole genome shotgun (WGS) entry which is preliminary data.</text>
</comment>
<feature type="compositionally biased region" description="Basic and acidic residues" evidence="5">
    <location>
        <begin position="441"/>
        <end position="457"/>
    </location>
</feature>
<dbReference type="PANTHER" id="PTHR14491">
    <property type="entry name" value="SOSONDOWAH, ISOFORM G"/>
    <property type="match status" value="1"/>
</dbReference>
<name>A0ABD0TRG8_LOXSC</name>
<evidence type="ECO:0000313" key="7">
    <source>
        <dbReference type="EMBL" id="KAL0851900.1"/>
    </source>
</evidence>
<feature type="repeat" description="ANK" evidence="4">
    <location>
        <begin position="346"/>
        <end position="368"/>
    </location>
</feature>
<feature type="region of interest" description="Disordered" evidence="5">
    <location>
        <begin position="251"/>
        <end position="278"/>
    </location>
</feature>
<keyword evidence="2 4" id="KW-0040">ANK repeat</keyword>
<dbReference type="Pfam" id="PF12796">
    <property type="entry name" value="Ank_2"/>
    <property type="match status" value="1"/>
</dbReference>
<dbReference type="SUPFAM" id="SSF48403">
    <property type="entry name" value="Ankyrin repeat"/>
    <property type="match status" value="1"/>
</dbReference>
<proteinExistence type="inferred from homology"/>
<evidence type="ECO:0000256" key="4">
    <source>
        <dbReference type="PROSITE-ProRule" id="PRU00023"/>
    </source>
</evidence>
<accession>A0ABD0TRG8</accession>
<evidence type="ECO:0000256" key="1">
    <source>
        <dbReference type="ARBA" id="ARBA00022737"/>
    </source>
</evidence>
<evidence type="ECO:0000313" key="8">
    <source>
        <dbReference type="Proteomes" id="UP001549921"/>
    </source>
</evidence>
<sequence length="538" mass="60455">MIITMATPPAELSFDEILKFMLAHNGKVTNHELVKHFKVFLKNPDMRDEARSTFKKHVNTIAVIKNQNNEKWLILKKKYMPSENKVVEEPRDDSKVPEMPSTSNVPDEASTDQPPARPPLPVQLNQDFSILANIMQDRQDVASINAPMDITPAESKENLVSSVEDIPPKVHPRRKSSDKAVMEKSSSIGKIGQRSSIPNQETIEVEEPPSQPPTLSSSRSESMLFDSEQKISVKERKQMFNRMASESDVLRSNKLGSLSPQGVDEEDRVSLDQKSETDPLDSKQKQWILCAARGEYHALAKMCKENVKVVKTKYTAMHWACKRGDENLVKLLAGAARHLVNERSNGGYTPLHIAMQFRHENVYRLLVEVYDADPNVRDWSGRKPRQYLVHMDTSLSPGCFRKKEGFLRIGSLNVRVKKTTEAFSNFLGVGATRASAYIPKSARDREERRSDDGELHKTWGSADNIQKEDKLMPPPMSSKVRRRGASGRKGIGSHSRSTPSTPDQPRAQIGVSEEGDSDSDSAAGFHAAWRQQRASNYT</sequence>
<organism evidence="7 8">
    <name type="scientific">Loxostege sticticalis</name>
    <name type="common">Beet webworm moth</name>
    <dbReference type="NCBI Taxonomy" id="481309"/>
    <lineage>
        <taxon>Eukaryota</taxon>
        <taxon>Metazoa</taxon>
        <taxon>Ecdysozoa</taxon>
        <taxon>Arthropoda</taxon>
        <taxon>Hexapoda</taxon>
        <taxon>Insecta</taxon>
        <taxon>Pterygota</taxon>
        <taxon>Neoptera</taxon>
        <taxon>Endopterygota</taxon>
        <taxon>Lepidoptera</taxon>
        <taxon>Glossata</taxon>
        <taxon>Ditrysia</taxon>
        <taxon>Pyraloidea</taxon>
        <taxon>Crambidae</taxon>
        <taxon>Pyraustinae</taxon>
        <taxon>Loxostege</taxon>
    </lineage>
</organism>
<dbReference type="PROSITE" id="PS50088">
    <property type="entry name" value="ANK_REPEAT"/>
    <property type="match status" value="1"/>
</dbReference>
<comment type="similarity">
    <text evidence="3">Belongs to the SOWAH family.</text>
</comment>
<dbReference type="PROSITE" id="PS50297">
    <property type="entry name" value="ANK_REP_REGION"/>
    <property type="match status" value="1"/>
</dbReference>
<feature type="compositionally biased region" description="Basic and acidic residues" evidence="5">
    <location>
        <begin position="268"/>
        <end position="278"/>
    </location>
</feature>
<keyword evidence="1" id="KW-0677">Repeat</keyword>
<feature type="compositionally biased region" description="Polar residues" evidence="5">
    <location>
        <begin position="494"/>
        <end position="503"/>
    </location>
</feature>
<dbReference type="InterPro" id="IPR058889">
    <property type="entry name" value="WHD_SOWAHA-C"/>
</dbReference>
<evidence type="ECO:0000256" key="2">
    <source>
        <dbReference type="ARBA" id="ARBA00023043"/>
    </source>
</evidence>
<reference evidence="7 8" key="1">
    <citation type="submission" date="2024-06" db="EMBL/GenBank/DDBJ databases">
        <title>A chromosome-level genome assembly of beet webworm, Loxostege sticticalis.</title>
        <authorList>
            <person name="Zhang Y."/>
        </authorList>
    </citation>
    <scope>NUCLEOTIDE SEQUENCE [LARGE SCALE GENOMIC DNA]</scope>
    <source>
        <strain evidence="7">AQ028</strain>
        <tissue evidence="7">Male pupae</tissue>
    </source>
</reference>
<feature type="domain" description="SOWAHA-C winged helix-turn-helix" evidence="6">
    <location>
        <begin position="11"/>
        <end position="91"/>
    </location>
</feature>
<dbReference type="InterPro" id="IPR002110">
    <property type="entry name" value="Ankyrin_rpt"/>
</dbReference>
<feature type="region of interest" description="Disordered" evidence="5">
    <location>
        <begin position="84"/>
        <end position="122"/>
    </location>
</feature>
<feature type="compositionally biased region" description="Basic and acidic residues" evidence="5">
    <location>
        <begin position="85"/>
        <end position="96"/>
    </location>
</feature>
<dbReference type="Pfam" id="PF25877">
    <property type="entry name" value="WHD_SOWAH"/>
    <property type="match status" value="1"/>
</dbReference>
<dbReference type="EMBL" id="JBEDNZ010000001">
    <property type="protein sequence ID" value="KAL0851900.1"/>
    <property type="molecule type" value="Genomic_DNA"/>
</dbReference>
<dbReference type="InterPro" id="IPR036770">
    <property type="entry name" value="Ankyrin_rpt-contain_sf"/>
</dbReference>
<evidence type="ECO:0000256" key="5">
    <source>
        <dbReference type="SAM" id="MobiDB-lite"/>
    </source>
</evidence>
<protein>
    <recommendedName>
        <fullName evidence="6">SOWAHA-C winged helix-turn-helix domain-containing protein</fullName>
    </recommendedName>
</protein>
<dbReference type="Gene3D" id="1.25.40.20">
    <property type="entry name" value="Ankyrin repeat-containing domain"/>
    <property type="match status" value="1"/>
</dbReference>
<feature type="region of interest" description="Disordered" evidence="5">
    <location>
        <begin position="440"/>
        <end position="538"/>
    </location>
</feature>
<feature type="region of interest" description="Disordered" evidence="5">
    <location>
        <begin position="153"/>
        <end position="225"/>
    </location>
</feature>